<reference evidence="2 3" key="1">
    <citation type="submission" date="2020-07" db="EMBL/GenBank/DDBJ databases">
        <title>Sequencing the genomes of 1000 actinobacteria strains.</title>
        <authorList>
            <person name="Klenk H.-P."/>
        </authorList>
    </citation>
    <scope>NUCLEOTIDE SEQUENCE [LARGE SCALE GENOMIC DNA]</scope>
    <source>
        <strain evidence="2 3">DSM 19663</strain>
    </source>
</reference>
<evidence type="ECO:0000313" key="2">
    <source>
        <dbReference type="EMBL" id="MBA8847007.1"/>
    </source>
</evidence>
<proteinExistence type="predicted"/>
<name>A0A839E653_9MICO</name>
<keyword evidence="1" id="KW-0812">Transmembrane</keyword>
<accession>A0A839E653</accession>
<keyword evidence="1" id="KW-0472">Membrane</keyword>
<dbReference type="Proteomes" id="UP000585905">
    <property type="component" value="Unassembled WGS sequence"/>
</dbReference>
<sequence length="152" mass="15986">MPTYRERLWPAAWMYVVIALIVPATLLVFTPISLVAGVITAIVLVGAGVGLLLASAPTIAVEGGALRAGRASIPLEMVGDGVPARTEEARHERGPGLDARAHLLLRGWVDPVLRVPILDPDDPAPYWLVSTRRPEELAAAIEAGRASGADAS</sequence>
<organism evidence="2 3">
    <name type="scientific">Microcella alkalica</name>
    <dbReference type="NCBI Taxonomy" id="355930"/>
    <lineage>
        <taxon>Bacteria</taxon>
        <taxon>Bacillati</taxon>
        <taxon>Actinomycetota</taxon>
        <taxon>Actinomycetes</taxon>
        <taxon>Micrococcales</taxon>
        <taxon>Microbacteriaceae</taxon>
        <taxon>Microcella</taxon>
    </lineage>
</organism>
<gene>
    <name evidence="2" type="ORF">FHX53_000571</name>
</gene>
<dbReference type="InterPro" id="IPR021443">
    <property type="entry name" value="DUF3093"/>
</dbReference>
<dbReference type="AlphaFoldDB" id="A0A839E653"/>
<keyword evidence="3" id="KW-1185">Reference proteome</keyword>
<evidence type="ECO:0000256" key="1">
    <source>
        <dbReference type="SAM" id="Phobius"/>
    </source>
</evidence>
<dbReference type="EMBL" id="JACGWX010000001">
    <property type="protein sequence ID" value="MBA8847007.1"/>
    <property type="molecule type" value="Genomic_DNA"/>
</dbReference>
<keyword evidence="1" id="KW-1133">Transmembrane helix</keyword>
<feature type="transmembrane region" description="Helical" evidence="1">
    <location>
        <begin position="12"/>
        <end position="32"/>
    </location>
</feature>
<dbReference type="RefSeq" id="WP_182489832.1">
    <property type="nucleotide sequence ID" value="NZ_BAAAOV010000009.1"/>
</dbReference>
<evidence type="ECO:0000313" key="3">
    <source>
        <dbReference type="Proteomes" id="UP000585905"/>
    </source>
</evidence>
<protein>
    <recommendedName>
        <fullName evidence="4">DUF3093 domain-containing protein</fullName>
    </recommendedName>
</protein>
<comment type="caution">
    <text evidence="2">The sequence shown here is derived from an EMBL/GenBank/DDBJ whole genome shotgun (WGS) entry which is preliminary data.</text>
</comment>
<dbReference type="Pfam" id="PF11292">
    <property type="entry name" value="DUF3093"/>
    <property type="match status" value="1"/>
</dbReference>
<evidence type="ECO:0008006" key="4">
    <source>
        <dbReference type="Google" id="ProtNLM"/>
    </source>
</evidence>
<feature type="transmembrane region" description="Helical" evidence="1">
    <location>
        <begin position="38"/>
        <end position="61"/>
    </location>
</feature>